<dbReference type="OMA" id="DNFCETE"/>
<evidence type="ECO:0000313" key="2">
    <source>
        <dbReference type="EMBL" id="EDX00811.1"/>
    </source>
</evidence>
<dbReference type="EMBL" id="CM000162">
    <property type="protein sequence ID" value="EDX00811.1"/>
    <property type="molecule type" value="Genomic_DNA"/>
</dbReference>
<dbReference type="PhylomeDB" id="B4PX25"/>
<evidence type="ECO:0000313" key="3">
    <source>
        <dbReference type="Proteomes" id="UP000002282"/>
    </source>
</evidence>
<accession>B4PX25</accession>
<dbReference type="Proteomes" id="UP000002282">
    <property type="component" value="Chromosome X"/>
</dbReference>
<dbReference type="AlphaFoldDB" id="B4PX25"/>
<name>B4PX25_DROYA</name>
<feature type="region of interest" description="Disordered" evidence="1">
    <location>
        <begin position="134"/>
        <end position="153"/>
    </location>
</feature>
<dbReference type="OrthoDB" id="7848395at2759"/>
<evidence type="ECO:0000256" key="1">
    <source>
        <dbReference type="SAM" id="MobiDB-lite"/>
    </source>
</evidence>
<organism evidence="2 3">
    <name type="scientific">Drosophila yakuba</name>
    <name type="common">Fruit fly</name>
    <dbReference type="NCBI Taxonomy" id="7245"/>
    <lineage>
        <taxon>Eukaryota</taxon>
        <taxon>Metazoa</taxon>
        <taxon>Ecdysozoa</taxon>
        <taxon>Arthropoda</taxon>
        <taxon>Hexapoda</taxon>
        <taxon>Insecta</taxon>
        <taxon>Pterygota</taxon>
        <taxon>Neoptera</taxon>
        <taxon>Endopterygota</taxon>
        <taxon>Diptera</taxon>
        <taxon>Brachycera</taxon>
        <taxon>Muscomorpha</taxon>
        <taxon>Ephydroidea</taxon>
        <taxon>Drosophilidae</taxon>
        <taxon>Drosophila</taxon>
        <taxon>Sophophora</taxon>
    </lineage>
</organism>
<protein>
    <submittedName>
        <fullName evidence="2">Uncharacterized protein</fullName>
    </submittedName>
</protein>
<sequence>MANILRTEEGKITEIVEKLVEQNSKRYANDDDDDDEPFSTPRCSRDIFLSCPELSGMQDIFDYNPLVPRAGSAHTYRTAQLLTIGRRVAHRMVDPSGQRELSCSRYLLDERLRSAGIYHNRLGNSYGFFCESEKGARGDTDPGKPNTSMGSMA</sequence>
<reference evidence="2 3" key="1">
    <citation type="journal article" date="2007" name="Nature">
        <title>Evolution of genes and genomes on the Drosophila phylogeny.</title>
        <authorList>
            <consortium name="Drosophila 12 Genomes Consortium"/>
            <person name="Clark A.G."/>
            <person name="Eisen M.B."/>
            <person name="Smith D.R."/>
            <person name="Bergman C.M."/>
            <person name="Oliver B."/>
            <person name="Markow T.A."/>
            <person name="Kaufman T.C."/>
            <person name="Kellis M."/>
            <person name="Gelbart W."/>
            <person name="Iyer V.N."/>
            <person name="Pollard D.A."/>
            <person name="Sackton T.B."/>
            <person name="Larracuente A.M."/>
            <person name="Singh N.D."/>
            <person name="Abad J.P."/>
            <person name="Abt D.N."/>
            <person name="Adryan B."/>
            <person name="Aguade M."/>
            <person name="Akashi H."/>
            <person name="Anderson W.W."/>
            <person name="Aquadro C.F."/>
            <person name="Ardell D.H."/>
            <person name="Arguello R."/>
            <person name="Artieri C.G."/>
            <person name="Barbash D.A."/>
            <person name="Barker D."/>
            <person name="Barsanti P."/>
            <person name="Batterham P."/>
            <person name="Batzoglou S."/>
            <person name="Begun D."/>
            <person name="Bhutkar A."/>
            <person name="Blanco E."/>
            <person name="Bosak S.A."/>
            <person name="Bradley R.K."/>
            <person name="Brand A.D."/>
            <person name="Brent M.R."/>
            <person name="Brooks A.N."/>
            <person name="Brown R.H."/>
            <person name="Butlin R.K."/>
            <person name="Caggese C."/>
            <person name="Calvi B.R."/>
            <person name="Bernardo de Carvalho A."/>
            <person name="Caspi A."/>
            <person name="Castrezana S."/>
            <person name="Celniker S.E."/>
            <person name="Chang J.L."/>
            <person name="Chapple C."/>
            <person name="Chatterji S."/>
            <person name="Chinwalla A."/>
            <person name="Civetta A."/>
            <person name="Clifton S.W."/>
            <person name="Comeron J.M."/>
            <person name="Costello J.C."/>
            <person name="Coyne J.A."/>
            <person name="Daub J."/>
            <person name="David R.G."/>
            <person name="Delcher A.L."/>
            <person name="Delehaunty K."/>
            <person name="Do C.B."/>
            <person name="Ebling H."/>
            <person name="Edwards K."/>
            <person name="Eickbush T."/>
            <person name="Evans J.D."/>
            <person name="Filipski A."/>
            <person name="Findeiss S."/>
            <person name="Freyhult E."/>
            <person name="Fulton L."/>
            <person name="Fulton R."/>
            <person name="Garcia A.C."/>
            <person name="Gardiner A."/>
            <person name="Garfield D.A."/>
            <person name="Garvin B.E."/>
            <person name="Gibson G."/>
            <person name="Gilbert D."/>
            <person name="Gnerre S."/>
            <person name="Godfrey J."/>
            <person name="Good R."/>
            <person name="Gotea V."/>
            <person name="Gravely B."/>
            <person name="Greenberg A.J."/>
            <person name="Griffiths-Jones S."/>
            <person name="Gross S."/>
            <person name="Guigo R."/>
            <person name="Gustafson E.A."/>
            <person name="Haerty W."/>
            <person name="Hahn M.W."/>
            <person name="Halligan D.L."/>
            <person name="Halpern A.L."/>
            <person name="Halter G.M."/>
            <person name="Han M.V."/>
            <person name="Heger A."/>
            <person name="Hillier L."/>
            <person name="Hinrichs A.S."/>
            <person name="Holmes I."/>
            <person name="Hoskins R.A."/>
            <person name="Hubisz M.J."/>
            <person name="Hultmark D."/>
            <person name="Huntley M.A."/>
            <person name="Jaffe D.B."/>
            <person name="Jagadeeshan S."/>
            <person name="Jeck W.R."/>
            <person name="Johnson J."/>
            <person name="Jones C.D."/>
            <person name="Jordan W.C."/>
            <person name="Karpen G.H."/>
            <person name="Kataoka E."/>
            <person name="Keightley P.D."/>
            <person name="Kheradpour P."/>
            <person name="Kirkness E.F."/>
            <person name="Koerich L.B."/>
            <person name="Kristiansen K."/>
            <person name="Kudrna D."/>
            <person name="Kulathinal R.J."/>
            <person name="Kumar S."/>
            <person name="Kwok R."/>
            <person name="Lander E."/>
            <person name="Langley C.H."/>
            <person name="Lapoint R."/>
            <person name="Lazzaro B.P."/>
            <person name="Lee S.J."/>
            <person name="Levesque L."/>
            <person name="Li R."/>
            <person name="Lin C.F."/>
            <person name="Lin M.F."/>
            <person name="Lindblad-Toh K."/>
            <person name="Llopart A."/>
            <person name="Long M."/>
            <person name="Low L."/>
            <person name="Lozovsky E."/>
            <person name="Lu J."/>
            <person name="Luo M."/>
            <person name="Machado C.A."/>
            <person name="Makalowski W."/>
            <person name="Marzo M."/>
            <person name="Matsuda M."/>
            <person name="Matzkin L."/>
            <person name="McAllister B."/>
            <person name="McBride C.S."/>
            <person name="McKernan B."/>
            <person name="McKernan K."/>
            <person name="Mendez-Lago M."/>
            <person name="Minx P."/>
            <person name="Mollenhauer M.U."/>
            <person name="Montooth K."/>
            <person name="Mount S.M."/>
            <person name="Mu X."/>
            <person name="Myers E."/>
            <person name="Negre B."/>
            <person name="Newfeld S."/>
            <person name="Nielsen R."/>
            <person name="Noor M.A."/>
            <person name="O'Grady P."/>
            <person name="Pachter L."/>
            <person name="Papaceit M."/>
            <person name="Parisi M.J."/>
            <person name="Parisi M."/>
            <person name="Parts L."/>
            <person name="Pedersen J.S."/>
            <person name="Pesole G."/>
            <person name="Phillippy A.M."/>
            <person name="Ponting C.P."/>
            <person name="Pop M."/>
            <person name="Porcelli D."/>
            <person name="Powell J.R."/>
            <person name="Prohaska S."/>
            <person name="Pruitt K."/>
            <person name="Puig M."/>
            <person name="Quesneville H."/>
            <person name="Ram K.R."/>
            <person name="Rand D."/>
            <person name="Rasmussen M.D."/>
            <person name="Reed L.K."/>
            <person name="Reenan R."/>
            <person name="Reily A."/>
            <person name="Remington K.A."/>
            <person name="Rieger T.T."/>
            <person name="Ritchie M.G."/>
            <person name="Robin C."/>
            <person name="Rogers Y.H."/>
            <person name="Rohde C."/>
            <person name="Rozas J."/>
            <person name="Rubenfield M.J."/>
            <person name="Ruiz A."/>
            <person name="Russo S."/>
            <person name="Salzberg S.L."/>
            <person name="Sanchez-Gracia A."/>
            <person name="Saranga D.J."/>
            <person name="Sato H."/>
            <person name="Schaeffer S.W."/>
            <person name="Schatz M.C."/>
            <person name="Schlenke T."/>
            <person name="Schwartz R."/>
            <person name="Segarra C."/>
            <person name="Singh R.S."/>
            <person name="Sirot L."/>
            <person name="Sirota M."/>
            <person name="Sisneros N.B."/>
            <person name="Smith C.D."/>
            <person name="Smith T.F."/>
            <person name="Spieth J."/>
            <person name="Stage D.E."/>
            <person name="Stark A."/>
            <person name="Stephan W."/>
            <person name="Strausberg R.L."/>
            <person name="Strempel S."/>
            <person name="Sturgill D."/>
            <person name="Sutton G."/>
            <person name="Sutton G.G."/>
            <person name="Tao W."/>
            <person name="Teichmann S."/>
            <person name="Tobari Y.N."/>
            <person name="Tomimura Y."/>
            <person name="Tsolas J.M."/>
            <person name="Valente V.L."/>
            <person name="Venter E."/>
            <person name="Venter J.C."/>
            <person name="Vicario S."/>
            <person name="Vieira F.G."/>
            <person name="Vilella A.J."/>
            <person name="Villasante A."/>
            <person name="Walenz B."/>
            <person name="Wang J."/>
            <person name="Wasserman M."/>
            <person name="Watts T."/>
            <person name="Wilson D."/>
            <person name="Wilson R.K."/>
            <person name="Wing R.A."/>
            <person name="Wolfner M.F."/>
            <person name="Wong A."/>
            <person name="Wong G.K."/>
            <person name="Wu C.I."/>
            <person name="Wu G."/>
            <person name="Yamamoto D."/>
            <person name="Yang H.P."/>
            <person name="Yang S.P."/>
            <person name="Yorke J.A."/>
            <person name="Yoshida K."/>
            <person name="Zdobnov E."/>
            <person name="Zhang P."/>
            <person name="Zhang Y."/>
            <person name="Zimin A.V."/>
            <person name="Baldwin J."/>
            <person name="Abdouelleil A."/>
            <person name="Abdulkadir J."/>
            <person name="Abebe A."/>
            <person name="Abera B."/>
            <person name="Abreu J."/>
            <person name="Acer S.C."/>
            <person name="Aftuck L."/>
            <person name="Alexander A."/>
            <person name="An P."/>
            <person name="Anderson E."/>
            <person name="Anderson S."/>
            <person name="Arachi H."/>
            <person name="Azer M."/>
            <person name="Bachantsang P."/>
            <person name="Barry A."/>
            <person name="Bayul T."/>
            <person name="Berlin A."/>
            <person name="Bessette D."/>
            <person name="Bloom T."/>
            <person name="Blye J."/>
            <person name="Boguslavskiy L."/>
            <person name="Bonnet C."/>
            <person name="Boukhgalter B."/>
            <person name="Bourzgui I."/>
            <person name="Brown A."/>
            <person name="Cahill P."/>
            <person name="Channer S."/>
            <person name="Cheshatsang Y."/>
            <person name="Chuda L."/>
            <person name="Citroen M."/>
            <person name="Collymore A."/>
            <person name="Cooke P."/>
            <person name="Costello M."/>
            <person name="D'Aco K."/>
            <person name="Daza R."/>
            <person name="De Haan G."/>
            <person name="DeGray S."/>
            <person name="DeMaso C."/>
            <person name="Dhargay N."/>
            <person name="Dooley K."/>
            <person name="Dooley E."/>
            <person name="Doricent M."/>
            <person name="Dorje P."/>
            <person name="Dorjee K."/>
            <person name="Dupes A."/>
            <person name="Elong R."/>
            <person name="Falk J."/>
            <person name="Farina A."/>
            <person name="Faro S."/>
            <person name="Ferguson D."/>
            <person name="Fisher S."/>
            <person name="Foley C.D."/>
            <person name="Franke A."/>
            <person name="Friedrich D."/>
            <person name="Gadbois L."/>
            <person name="Gearin G."/>
            <person name="Gearin C.R."/>
            <person name="Giannoukos G."/>
            <person name="Goode T."/>
            <person name="Graham J."/>
            <person name="Grandbois E."/>
            <person name="Grewal S."/>
            <person name="Gyaltsen K."/>
            <person name="Hafez N."/>
            <person name="Hagos B."/>
            <person name="Hall J."/>
            <person name="Henson C."/>
            <person name="Hollinger A."/>
            <person name="Honan T."/>
            <person name="Huard M.D."/>
            <person name="Hughes L."/>
            <person name="Hurhula B."/>
            <person name="Husby M.E."/>
            <person name="Kamat A."/>
            <person name="Kanga B."/>
            <person name="Kashin S."/>
            <person name="Khazanovich D."/>
            <person name="Kisner P."/>
            <person name="Lance K."/>
            <person name="Lara M."/>
            <person name="Lee W."/>
            <person name="Lennon N."/>
            <person name="Letendre F."/>
            <person name="LeVine R."/>
            <person name="Lipovsky A."/>
            <person name="Liu X."/>
            <person name="Liu J."/>
            <person name="Liu S."/>
            <person name="Lokyitsang T."/>
            <person name="Lokyitsang Y."/>
            <person name="Lubonja R."/>
            <person name="Lui A."/>
            <person name="MacDonald P."/>
            <person name="Magnisalis V."/>
            <person name="Maru K."/>
            <person name="Matthews C."/>
            <person name="McCusker W."/>
            <person name="McDonough S."/>
            <person name="Mehta T."/>
            <person name="Meldrim J."/>
            <person name="Meneus L."/>
            <person name="Mihai O."/>
            <person name="Mihalev A."/>
            <person name="Mihova T."/>
            <person name="Mittelman R."/>
            <person name="Mlenga V."/>
            <person name="Montmayeur A."/>
            <person name="Mulrain L."/>
            <person name="Navidi A."/>
            <person name="Naylor J."/>
            <person name="Negash T."/>
            <person name="Nguyen T."/>
            <person name="Nguyen N."/>
            <person name="Nicol R."/>
            <person name="Norbu C."/>
            <person name="Norbu N."/>
            <person name="Novod N."/>
            <person name="O'Neill B."/>
            <person name="Osman S."/>
            <person name="Markiewicz E."/>
            <person name="Oyono O.L."/>
            <person name="Patti C."/>
            <person name="Phunkhang P."/>
            <person name="Pierre F."/>
            <person name="Priest M."/>
            <person name="Raghuraman S."/>
            <person name="Rege F."/>
            <person name="Reyes R."/>
            <person name="Rise C."/>
            <person name="Rogov P."/>
            <person name="Ross K."/>
            <person name="Ryan E."/>
            <person name="Settipalli S."/>
            <person name="Shea T."/>
            <person name="Sherpa N."/>
            <person name="Shi L."/>
            <person name="Shih D."/>
            <person name="Sparrow T."/>
            <person name="Spaulding J."/>
            <person name="Stalker J."/>
            <person name="Stange-Thomann N."/>
            <person name="Stavropoulos S."/>
            <person name="Stone C."/>
            <person name="Strader C."/>
            <person name="Tesfaye S."/>
            <person name="Thomson T."/>
            <person name="Thoulutsang Y."/>
            <person name="Thoulutsang D."/>
            <person name="Topham K."/>
            <person name="Topping I."/>
            <person name="Tsamla T."/>
            <person name="Vassiliev H."/>
            <person name="Vo A."/>
            <person name="Wangchuk T."/>
            <person name="Wangdi T."/>
            <person name="Weiand M."/>
            <person name="Wilkinson J."/>
            <person name="Wilson A."/>
            <person name="Yadav S."/>
            <person name="Young G."/>
            <person name="Yu Q."/>
            <person name="Zembek L."/>
            <person name="Zhong D."/>
            <person name="Zimmer A."/>
            <person name="Zwirko Z."/>
            <person name="Jaffe D.B."/>
            <person name="Alvarez P."/>
            <person name="Brockman W."/>
            <person name="Butler J."/>
            <person name="Chin C."/>
            <person name="Gnerre S."/>
            <person name="Grabherr M."/>
            <person name="Kleber M."/>
            <person name="Mauceli E."/>
            <person name="MacCallum I."/>
        </authorList>
    </citation>
    <scope>NUCLEOTIDE SEQUENCE [LARGE SCALE GENOMIC DNA]</scope>
    <source>
        <strain evidence="3">Tai18E2 / Tucson 14021-0261.01</strain>
    </source>
</reference>
<keyword evidence="3" id="KW-1185">Reference proteome</keyword>
<reference evidence="2 3" key="2">
    <citation type="journal article" date="2007" name="PLoS Biol.">
        <title>Principles of genome evolution in the Drosophila melanogaster species group.</title>
        <authorList>
            <person name="Ranz J.M."/>
            <person name="Maurin D."/>
            <person name="Chan Y.S."/>
            <person name="von Grotthuss M."/>
            <person name="Hillier L.W."/>
            <person name="Roote J."/>
            <person name="Ashburner M."/>
            <person name="Bergman C.M."/>
        </authorList>
    </citation>
    <scope>NUCLEOTIDE SEQUENCE [LARGE SCALE GENOMIC DNA]</scope>
    <source>
        <strain evidence="3">Tai18E2 / Tucson 14021-0261.01</strain>
    </source>
</reference>
<proteinExistence type="predicted"/>
<gene>
    <name evidence="2" type="primary">Dyak\GE16573</name>
    <name evidence="2" type="synonym">dyak_GLEANR_17981</name>
    <name evidence="2" type="synonym">GE16573</name>
    <name evidence="2" type="ORF">Dyak_GE16573</name>
</gene>
<dbReference type="HOGENOM" id="CLU_1715228_0_0_1"/>
<dbReference type="KEGG" id="dya:Dyak_GE16573"/>